<keyword evidence="10" id="KW-1185">Reference proteome</keyword>
<evidence type="ECO:0000256" key="1">
    <source>
        <dbReference type="ARBA" id="ARBA00004571"/>
    </source>
</evidence>
<evidence type="ECO:0000256" key="7">
    <source>
        <dbReference type="PROSITE-ProRule" id="PRU01360"/>
    </source>
</evidence>
<accession>A0ABW4VPG7</accession>
<reference evidence="10" key="1">
    <citation type="journal article" date="2019" name="Int. J. Syst. Evol. Microbiol.">
        <title>The Global Catalogue of Microorganisms (GCM) 10K type strain sequencing project: providing services to taxonomists for standard genome sequencing and annotation.</title>
        <authorList>
            <consortium name="The Broad Institute Genomics Platform"/>
            <consortium name="The Broad Institute Genome Sequencing Center for Infectious Disease"/>
            <person name="Wu L."/>
            <person name="Ma J."/>
        </authorList>
    </citation>
    <scope>NUCLEOTIDE SEQUENCE [LARGE SCALE GENOMIC DNA]</scope>
    <source>
        <strain evidence="10">CGMCC 1.15180</strain>
    </source>
</reference>
<dbReference type="NCBIfam" id="TIGR04057">
    <property type="entry name" value="SusC_RagA_signa"/>
    <property type="match status" value="1"/>
</dbReference>
<dbReference type="InterPro" id="IPR023996">
    <property type="entry name" value="TonB-dep_OMP_SusC/RagA"/>
</dbReference>
<dbReference type="Pfam" id="PF07715">
    <property type="entry name" value="Plug"/>
    <property type="match status" value="1"/>
</dbReference>
<dbReference type="Gene3D" id="2.170.130.10">
    <property type="entry name" value="TonB-dependent receptor, plug domain"/>
    <property type="match status" value="1"/>
</dbReference>
<dbReference type="InterPro" id="IPR037066">
    <property type="entry name" value="Plug_dom_sf"/>
</dbReference>
<keyword evidence="2 7" id="KW-0813">Transport</keyword>
<evidence type="ECO:0000256" key="3">
    <source>
        <dbReference type="ARBA" id="ARBA00022452"/>
    </source>
</evidence>
<keyword evidence="3 7" id="KW-1134">Transmembrane beta strand</keyword>
<dbReference type="RefSeq" id="WP_376887932.1">
    <property type="nucleotide sequence ID" value="NZ_JBHUHR010000045.1"/>
</dbReference>
<organism evidence="9 10">
    <name type="scientific">Belliella marina</name>
    <dbReference type="NCBI Taxonomy" id="1644146"/>
    <lineage>
        <taxon>Bacteria</taxon>
        <taxon>Pseudomonadati</taxon>
        <taxon>Bacteroidota</taxon>
        <taxon>Cytophagia</taxon>
        <taxon>Cytophagales</taxon>
        <taxon>Cyclobacteriaceae</taxon>
        <taxon>Belliella</taxon>
    </lineage>
</organism>
<dbReference type="SUPFAM" id="SSF49464">
    <property type="entry name" value="Carboxypeptidase regulatory domain-like"/>
    <property type="match status" value="1"/>
</dbReference>
<gene>
    <name evidence="9" type="ORF">ACFSKL_17870</name>
</gene>
<evidence type="ECO:0000313" key="10">
    <source>
        <dbReference type="Proteomes" id="UP001597361"/>
    </source>
</evidence>
<comment type="subcellular location">
    <subcellularLocation>
        <location evidence="1 7">Cell outer membrane</location>
        <topology evidence="1 7">Multi-pass membrane protein</topology>
    </subcellularLocation>
</comment>
<dbReference type="Pfam" id="PF13715">
    <property type="entry name" value="CarbopepD_reg_2"/>
    <property type="match status" value="1"/>
</dbReference>
<evidence type="ECO:0000256" key="4">
    <source>
        <dbReference type="ARBA" id="ARBA00022692"/>
    </source>
</evidence>
<keyword evidence="5 7" id="KW-0472">Membrane</keyword>
<feature type="domain" description="TonB-dependent receptor plug" evidence="8">
    <location>
        <begin position="231"/>
        <end position="350"/>
    </location>
</feature>
<dbReference type="InterPro" id="IPR012910">
    <property type="entry name" value="Plug_dom"/>
</dbReference>
<dbReference type="Gene3D" id="2.60.40.1120">
    <property type="entry name" value="Carboxypeptidase-like, regulatory domain"/>
    <property type="match status" value="1"/>
</dbReference>
<dbReference type="SUPFAM" id="SSF56935">
    <property type="entry name" value="Porins"/>
    <property type="match status" value="1"/>
</dbReference>
<dbReference type="EMBL" id="JBHUHR010000045">
    <property type="protein sequence ID" value="MFD2036677.1"/>
    <property type="molecule type" value="Genomic_DNA"/>
</dbReference>
<evidence type="ECO:0000256" key="6">
    <source>
        <dbReference type="ARBA" id="ARBA00023237"/>
    </source>
</evidence>
<comment type="similarity">
    <text evidence="7">Belongs to the TonB-dependent receptor family.</text>
</comment>
<evidence type="ECO:0000256" key="5">
    <source>
        <dbReference type="ARBA" id="ARBA00023136"/>
    </source>
</evidence>
<sequence>MKKHLTRYPCKGDIFSKIMKLTLILSIAFTFQLAAAGYSQVRLDIHKENIELRSLIREIEKKTEYRFFYSLEEIKKVKNLNINESNIAVDHLLDKYLKNTGITFEIVNETIVLKPQKPSVGNSNKTEETNSTRADILITGKVLDESGDPMVGVVVSIKGSPKGTVTDNDGVYKINIPEESSQTVLIFRFLGYETQEIPIGSKSTINVRMKVSVSGLDEFVVTGIVERERESFTGAVASFTGEELKAITNSNAIDAIKSLDPSVVIFENNQFGSNPNVLPNIEVRGQTSISTEQLRDEFGADPNQPLFILDGFETNLRTIVDLDINRIKSITILKDAASTALYGSVAANGVIVVETKQPEVGKILLTYTGDYRLDMPDLSQYNMMNAEEKLEFERLSGRYTPYYSSPQLQLGLDNLYHQRLEEVRRGVNTYWLSEPVRLGITNSHTLYADGGTEELRFGVSVNYRNNQGVLKGSGRETWQGAVDLIYRKNKLNISNKLFVNGFKAEESPYGNFSDFVNTNPYFRKYNADGGVNKYLESGTVSGIPYDGPGVPNPLYNALLDHQFNTTSNFNVQNNLQLIYQLADNFRLQGMVQLLGEKSEQEDFLSPLNSAFDIVDVLERGRYNNAQTNKFLYRSNIMAVYSKVINKHSFTANARAEIQSETNSRKSFRAVGFPVGVIGNPAFSFSYQPNSRPTASYRDFRRVNVLASINYSFDQRYLFDATYRLDGSTAFGRNNPYSPFWAIGAGWNLHNEPSLKGNSAINNLRLRGNIGITGNQSFGNITSMSVYNYFSQLNVFGQGIGLSTLGNPDLQWQRTRDTSIGLDFGLFNNRFSGFLNVYSKITDPLIIILDQPASTGIKGVPLNIGMLDGKGVETNFRFSPIFRPREQIVWTVGWMGNFIIQEYDRFDNKLDQLNEEQFNSSSLVRYRDGFSPTDIWAVKSLGIDPATGREVFQNRFGESTYYFDAQDIVRVGNTRPVSEGVISTNISYKGFLFNAFLRYRVGGDVFNSALYNKVENIGNLEITQNQDRRALTERWREPGDVSQFKSIRLNDFTPMSSRFVQRENIISGESISFGYQWPANSPFIQKMGMQRLRVNAYMNDIFRLSTVRVERGIQYPFARTVSLSVNATF</sequence>
<keyword evidence="6 7" id="KW-0998">Cell outer membrane</keyword>
<dbReference type="Gene3D" id="2.40.170.20">
    <property type="entry name" value="TonB-dependent receptor, beta-barrel domain"/>
    <property type="match status" value="1"/>
</dbReference>
<protein>
    <submittedName>
        <fullName evidence="9">SusC/RagA family TonB-linked outer membrane protein</fullName>
    </submittedName>
</protein>
<evidence type="ECO:0000256" key="2">
    <source>
        <dbReference type="ARBA" id="ARBA00022448"/>
    </source>
</evidence>
<evidence type="ECO:0000313" key="9">
    <source>
        <dbReference type="EMBL" id="MFD2036677.1"/>
    </source>
</evidence>
<dbReference type="InterPro" id="IPR039426">
    <property type="entry name" value="TonB-dep_rcpt-like"/>
</dbReference>
<evidence type="ECO:0000259" key="8">
    <source>
        <dbReference type="Pfam" id="PF07715"/>
    </source>
</evidence>
<name>A0ABW4VPG7_9BACT</name>
<dbReference type="InterPro" id="IPR023997">
    <property type="entry name" value="TonB-dep_OMP_SusC/RagA_CS"/>
</dbReference>
<dbReference type="InterPro" id="IPR008969">
    <property type="entry name" value="CarboxyPept-like_regulatory"/>
</dbReference>
<comment type="caution">
    <text evidence="9">The sequence shown here is derived from an EMBL/GenBank/DDBJ whole genome shotgun (WGS) entry which is preliminary data.</text>
</comment>
<dbReference type="PROSITE" id="PS52016">
    <property type="entry name" value="TONB_DEPENDENT_REC_3"/>
    <property type="match status" value="1"/>
</dbReference>
<dbReference type="NCBIfam" id="TIGR04056">
    <property type="entry name" value="OMP_RagA_SusC"/>
    <property type="match status" value="1"/>
</dbReference>
<proteinExistence type="inferred from homology"/>
<keyword evidence="4 7" id="KW-0812">Transmembrane</keyword>
<dbReference type="Proteomes" id="UP001597361">
    <property type="component" value="Unassembled WGS sequence"/>
</dbReference>
<dbReference type="InterPro" id="IPR036942">
    <property type="entry name" value="Beta-barrel_TonB_sf"/>
</dbReference>